<dbReference type="EMBL" id="JBBKAM010000002">
    <property type="protein sequence ID" value="MEJ8640578.1"/>
    <property type="molecule type" value="Genomic_DNA"/>
</dbReference>
<evidence type="ECO:0000313" key="1">
    <source>
        <dbReference type="EMBL" id="MEJ8640578.1"/>
    </source>
</evidence>
<accession>A0ABU8TY92</accession>
<keyword evidence="2" id="KW-1185">Reference proteome</keyword>
<proteinExistence type="predicted"/>
<dbReference type="Proteomes" id="UP001382904">
    <property type="component" value="Unassembled WGS sequence"/>
</dbReference>
<evidence type="ECO:0008006" key="3">
    <source>
        <dbReference type="Google" id="ProtNLM"/>
    </source>
</evidence>
<gene>
    <name evidence="1" type="ORF">WKI68_02280</name>
</gene>
<name>A0ABU8TY92_9ACTN</name>
<protein>
    <recommendedName>
        <fullName evidence="3">Secreted protein</fullName>
    </recommendedName>
</protein>
<evidence type="ECO:0000313" key="2">
    <source>
        <dbReference type="Proteomes" id="UP001382904"/>
    </source>
</evidence>
<comment type="caution">
    <text evidence="1">The sequence shown here is derived from an EMBL/GenBank/DDBJ whole genome shotgun (WGS) entry which is preliminary data.</text>
</comment>
<organism evidence="1 2">
    <name type="scientific">Streptomyces caledonius</name>
    <dbReference type="NCBI Taxonomy" id="3134107"/>
    <lineage>
        <taxon>Bacteria</taxon>
        <taxon>Bacillati</taxon>
        <taxon>Actinomycetota</taxon>
        <taxon>Actinomycetes</taxon>
        <taxon>Kitasatosporales</taxon>
        <taxon>Streptomycetaceae</taxon>
        <taxon>Streptomyces</taxon>
    </lineage>
</organism>
<reference evidence="1 2" key="1">
    <citation type="submission" date="2024-03" db="EMBL/GenBank/DDBJ databases">
        <title>Novel Streptomyces species of biotechnological and ecological value are a feature of Machair soil.</title>
        <authorList>
            <person name="Prole J.R."/>
            <person name="Goodfellow M."/>
            <person name="Allenby N."/>
            <person name="Ward A.C."/>
        </authorList>
    </citation>
    <scope>NUCLEOTIDE SEQUENCE [LARGE SCALE GENOMIC DNA]</scope>
    <source>
        <strain evidence="1 2">MS1.HAVA.3</strain>
    </source>
</reference>
<sequence>MDVQITTALIGAVAGTVGGTVLGSWLQARGGRAQAVAARDAATTAAETVAVYSGRRSATAVRMAPRLTSWARARAAMERPSRYTMRTASVFPAGTVGRRPPLLPFASAARSPS</sequence>